<reference evidence="2" key="1">
    <citation type="submission" date="2021-06" db="EMBL/GenBank/DDBJ databases">
        <authorList>
            <person name="Kallberg Y."/>
            <person name="Tangrot J."/>
            <person name="Rosling A."/>
        </authorList>
    </citation>
    <scope>NUCLEOTIDE SEQUENCE</scope>
    <source>
        <strain evidence="2">FL966</strain>
    </source>
</reference>
<evidence type="ECO:0000313" key="2">
    <source>
        <dbReference type="EMBL" id="CAG8741929.1"/>
    </source>
</evidence>
<comment type="caution">
    <text evidence="2">The sequence shown here is derived from an EMBL/GenBank/DDBJ whole genome shotgun (WGS) entry which is preliminary data.</text>
</comment>
<feature type="compositionally biased region" description="Low complexity" evidence="1">
    <location>
        <begin position="11"/>
        <end position="21"/>
    </location>
</feature>
<accession>A0A9N9NIV5</accession>
<gene>
    <name evidence="2" type="ORF">CPELLU_LOCUS14142</name>
</gene>
<proteinExistence type="predicted"/>
<evidence type="ECO:0000256" key="1">
    <source>
        <dbReference type="SAM" id="MobiDB-lite"/>
    </source>
</evidence>
<dbReference type="Proteomes" id="UP000789759">
    <property type="component" value="Unassembled WGS sequence"/>
</dbReference>
<keyword evidence="3" id="KW-1185">Reference proteome</keyword>
<dbReference type="EMBL" id="CAJVQA010016250">
    <property type="protein sequence ID" value="CAG8741929.1"/>
    <property type="molecule type" value="Genomic_DNA"/>
</dbReference>
<dbReference type="OrthoDB" id="2355984at2759"/>
<sequence length="182" mass="21150">KSRNTAKSKNENTTSEDSTETITALKSQEIQEPVIDIEIPTDSSITRMEHTAYEDNQLENLVNNIKQMNENTVLQTSEEGLLNIKKQKQNFAFKNISEWLLAFKAYMDEVLIIYDNWEQELNSYKDHINELCIRYKFSAIMGYNEDCRVVLVMNQNTTLTDRDIEAEGKNLNTTAVKRIKEE</sequence>
<dbReference type="AlphaFoldDB" id="A0A9N9NIV5"/>
<protein>
    <submittedName>
        <fullName evidence="2">17921_t:CDS:1</fullName>
    </submittedName>
</protein>
<evidence type="ECO:0000313" key="3">
    <source>
        <dbReference type="Proteomes" id="UP000789759"/>
    </source>
</evidence>
<feature type="non-terminal residue" evidence="2">
    <location>
        <position position="1"/>
    </location>
</feature>
<name>A0A9N9NIV5_9GLOM</name>
<feature type="region of interest" description="Disordered" evidence="1">
    <location>
        <begin position="1"/>
        <end position="21"/>
    </location>
</feature>
<organism evidence="2 3">
    <name type="scientific">Cetraspora pellucida</name>
    <dbReference type="NCBI Taxonomy" id="1433469"/>
    <lineage>
        <taxon>Eukaryota</taxon>
        <taxon>Fungi</taxon>
        <taxon>Fungi incertae sedis</taxon>
        <taxon>Mucoromycota</taxon>
        <taxon>Glomeromycotina</taxon>
        <taxon>Glomeromycetes</taxon>
        <taxon>Diversisporales</taxon>
        <taxon>Gigasporaceae</taxon>
        <taxon>Cetraspora</taxon>
    </lineage>
</organism>